<reference evidence="2 3" key="1">
    <citation type="journal article" date="2024" name="Nat. Commun.">
        <title>Phylogenomics reveals the evolutionary origins of lichenization in chlorophyte algae.</title>
        <authorList>
            <person name="Puginier C."/>
            <person name="Libourel C."/>
            <person name="Otte J."/>
            <person name="Skaloud P."/>
            <person name="Haon M."/>
            <person name="Grisel S."/>
            <person name="Petersen M."/>
            <person name="Berrin J.G."/>
            <person name="Delaux P.M."/>
            <person name="Dal Grande F."/>
            <person name="Keller J."/>
        </authorList>
    </citation>
    <scope>NUCLEOTIDE SEQUENCE [LARGE SCALE GENOMIC DNA]</scope>
    <source>
        <strain evidence="2 3">SAG 216-7</strain>
    </source>
</reference>
<evidence type="ECO:0000313" key="2">
    <source>
        <dbReference type="EMBL" id="KAK9917980.1"/>
    </source>
</evidence>
<dbReference type="InterPro" id="IPR008964">
    <property type="entry name" value="Invasin/intimin_cell_adhesion"/>
</dbReference>
<dbReference type="InterPro" id="IPR032109">
    <property type="entry name" value="Big_3_5"/>
</dbReference>
<feature type="domain" description="Bacterial Ig-like" evidence="1">
    <location>
        <begin position="201"/>
        <end position="278"/>
    </location>
</feature>
<name>A0ABR2Z2U8_9CHLO</name>
<dbReference type="Gene3D" id="2.60.40.10">
    <property type="entry name" value="Immunoglobulins"/>
    <property type="match status" value="1"/>
</dbReference>
<accession>A0ABR2Z2U8</accession>
<evidence type="ECO:0000313" key="3">
    <source>
        <dbReference type="Proteomes" id="UP001491310"/>
    </source>
</evidence>
<dbReference type="SUPFAM" id="SSF49373">
    <property type="entry name" value="Invasin/intimin cell-adhesion fragments"/>
    <property type="match status" value="1"/>
</dbReference>
<dbReference type="EMBL" id="JALJOT010000001">
    <property type="protein sequence ID" value="KAK9917980.1"/>
    <property type="molecule type" value="Genomic_DNA"/>
</dbReference>
<sequence>MQDAAEGQIRSSFLQPLPFGQRLYSSRKGATEEVNFTSTTLNPGANYTVTYIDTSKNETLLVTLIADTAVATLVALYNGTQYPLSNQFVTFTFRGDTPSVVLQGTTNAQGQVSVQHAFATTGCKSVVASYDGSPDLVYLASTSPPVIVQVASPPVSSTPSLTTMAPPTSTLLLTSTSTPPPSIIKPVLKVSAFPKAAEFPACGKNQTFTATFGLPSVTGNIAFDFLTSLKPARHLGDVPLTDGSATLTTNLFPIFGFGDHTIRATYSGDAPVGGNSAEAPYSVSAVCL</sequence>
<keyword evidence="3" id="KW-1185">Reference proteome</keyword>
<dbReference type="InterPro" id="IPR013783">
    <property type="entry name" value="Ig-like_fold"/>
</dbReference>
<proteinExistence type="predicted"/>
<evidence type="ECO:0000259" key="1">
    <source>
        <dbReference type="Pfam" id="PF16640"/>
    </source>
</evidence>
<comment type="caution">
    <text evidence="2">The sequence shown here is derived from an EMBL/GenBank/DDBJ whole genome shotgun (WGS) entry which is preliminary data.</text>
</comment>
<organism evidence="2 3">
    <name type="scientific">Coccomyxa subellipsoidea</name>
    <dbReference type="NCBI Taxonomy" id="248742"/>
    <lineage>
        <taxon>Eukaryota</taxon>
        <taxon>Viridiplantae</taxon>
        <taxon>Chlorophyta</taxon>
        <taxon>core chlorophytes</taxon>
        <taxon>Trebouxiophyceae</taxon>
        <taxon>Trebouxiophyceae incertae sedis</taxon>
        <taxon>Coccomyxaceae</taxon>
        <taxon>Coccomyxa</taxon>
    </lineage>
</organism>
<dbReference type="Pfam" id="PF16640">
    <property type="entry name" value="Big_3_5"/>
    <property type="match status" value="1"/>
</dbReference>
<dbReference type="Proteomes" id="UP001491310">
    <property type="component" value="Unassembled WGS sequence"/>
</dbReference>
<protein>
    <recommendedName>
        <fullName evidence="1">Bacterial Ig-like domain-containing protein</fullName>
    </recommendedName>
</protein>
<gene>
    <name evidence="2" type="ORF">WJX75_000237</name>
</gene>